<feature type="domain" description="Aminoglycoside phosphotransferase" evidence="1">
    <location>
        <begin position="111"/>
        <end position="166"/>
    </location>
</feature>
<dbReference type="OrthoDB" id="236897at2"/>
<dbReference type="SUPFAM" id="SSF56112">
    <property type="entry name" value="Protein kinase-like (PK-like)"/>
    <property type="match status" value="1"/>
</dbReference>
<keyword evidence="2" id="KW-0808">Transferase</keyword>
<dbReference type="Gene3D" id="3.90.1200.10">
    <property type="match status" value="1"/>
</dbReference>
<dbReference type="STRING" id="45074.Lsan_2914"/>
<evidence type="ECO:0000313" key="2">
    <source>
        <dbReference type="EMBL" id="KTD56754.1"/>
    </source>
</evidence>
<dbReference type="InterPro" id="IPR002575">
    <property type="entry name" value="Aminoglycoside_PTrfase"/>
</dbReference>
<dbReference type="AlphaFoldDB" id="A0A0W0YIR3"/>
<dbReference type="PATRIC" id="fig|45074.5.peg.3130"/>
<evidence type="ECO:0000259" key="1">
    <source>
        <dbReference type="Pfam" id="PF01636"/>
    </source>
</evidence>
<comment type="caution">
    <text evidence="2">The sequence shown here is derived from an EMBL/GenBank/DDBJ whole genome shotgun (WGS) entry which is preliminary data.</text>
</comment>
<dbReference type="Pfam" id="PF01636">
    <property type="entry name" value="APH"/>
    <property type="match status" value="1"/>
</dbReference>
<gene>
    <name evidence="2" type="ORF">Lsan_2914</name>
</gene>
<accession>A0A0W0YIR3</accession>
<dbReference type="GO" id="GO:0016740">
    <property type="term" value="F:transferase activity"/>
    <property type="evidence" value="ECO:0007669"/>
    <property type="project" value="UniProtKB-KW"/>
</dbReference>
<proteinExistence type="predicted"/>
<reference evidence="2 3" key="1">
    <citation type="submission" date="2015-11" db="EMBL/GenBank/DDBJ databases">
        <title>Genomic analysis of 38 Legionella species identifies large and diverse effector repertoires.</title>
        <authorList>
            <person name="Burstein D."/>
            <person name="Amaro F."/>
            <person name="Zusman T."/>
            <person name="Lifshitz Z."/>
            <person name="Cohen O."/>
            <person name="Gilbert J.A."/>
            <person name="Pupko T."/>
            <person name="Shuman H.A."/>
            <person name="Segal G."/>
        </authorList>
    </citation>
    <scope>NUCLEOTIDE SEQUENCE [LARGE SCALE GENOMIC DNA]</scope>
    <source>
        <strain evidence="2 3">SC-63-C7</strain>
    </source>
</reference>
<dbReference type="EMBL" id="LNYU01000081">
    <property type="protein sequence ID" value="KTD56754.1"/>
    <property type="molecule type" value="Genomic_DNA"/>
</dbReference>
<evidence type="ECO:0000313" key="3">
    <source>
        <dbReference type="Proteomes" id="UP000054703"/>
    </source>
</evidence>
<name>A0A0W0YIR3_9GAMM</name>
<dbReference type="Proteomes" id="UP000054703">
    <property type="component" value="Unassembled WGS sequence"/>
</dbReference>
<organism evidence="2 3">
    <name type="scientific">Legionella santicrucis</name>
    <dbReference type="NCBI Taxonomy" id="45074"/>
    <lineage>
        <taxon>Bacteria</taxon>
        <taxon>Pseudomonadati</taxon>
        <taxon>Pseudomonadota</taxon>
        <taxon>Gammaproteobacteria</taxon>
        <taxon>Legionellales</taxon>
        <taxon>Legionellaceae</taxon>
        <taxon>Legionella</taxon>
    </lineage>
</organism>
<sequence>MDDSHYLQGGREDHIIKQGNTVHRPTGPWTKQVHALLRHLRKKGFYAAPEPLGFDAEGREIVSFIKGEVSNYPLSHHAASTNALISAAKLLREFHDASQSFLTEISPEKKHWQLPPREPQEIICHGDYAPYNVVLHGEKAIGIIDFDTCHPGPRIWDIAYALYRWAPFTNPHNQDGFGSIEEQIKRGRLFCQSYGLVNEEKPALASLMIERLQALVDFMMSEAQLGNKTIALNMQNNHHLLYLADIEYIRKHLTNIELGFID</sequence>
<protein>
    <submittedName>
        <fullName evidence="2">Phosphotransferase enzyme family protein</fullName>
    </submittedName>
</protein>
<dbReference type="RefSeq" id="WP_058514876.1">
    <property type="nucleotide sequence ID" value="NZ_CAAAIH010000044.1"/>
</dbReference>
<keyword evidence="3" id="KW-1185">Reference proteome</keyword>
<dbReference type="InterPro" id="IPR011009">
    <property type="entry name" value="Kinase-like_dom_sf"/>
</dbReference>